<dbReference type="PRINTS" id="PR01438">
    <property type="entry name" value="UNVRSLSTRESS"/>
</dbReference>
<proteinExistence type="predicted"/>
<dbReference type="AlphaFoldDB" id="A0A9W7H5K9"/>
<organism evidence="2 3">
    <name type="scientific">Hibiscus trionum</name>
    <name type="common">Flower of an hour</name>
    <dbReference type="NCBI Taxonomy" id="183268"/>
    <lineage>
        <taxon>Eukaryota</taxon>
        <taxon>Viridiplantae</taxon>
        <taxon>Streptophyta</taxon>
        <taxon>Embryophyta</taxon>
        <taxon>Tracheophyta</taxon>
        <taxon>Spermatophyta</taxon>
        <taxon>Magnoliopsida</taxon>
        <taxon>eudicotyledons</taxon>
        <taxon>Gunneridae</taxon>
        <taxon>Pentapetalae</taxon>
        <taxon>rosids</taxon>
        <taxon>malvids</taxon>
        <taxon>Malvales</taxon>
        <taxon>Malvaceae</taxon>
        <taxon>Malvoideae</taxon>
        <taxon>Hibiscus</taxon>
    </lineage>
</organism>
<dbReference type="SUPFAM" id="SSF52402">
    <property type="entry name" value="Adenine nucleotide alpha hydrolases-like"/>
    <property type="match status" value="1"/>
</dbReference>
<evidence type="ECO:0000313" key="2">
    <source>
        <dbReference type="EMBL" id="GMI71131.1"/>
    </source>
</evidence>
<dbReference type="InterPro" id="IPR014729">
    <property type="entry name" value="Rossmann-like_a/b/a_fold"/>
</dbReference>
<dbReference type="Proteomes" id="UP001165190">
    <property type="component" value="Unassembled WGS sequence"/>
</dbReference>
<dbReference type="PANTHER" id="PTHR31964">
    <property type="entry name" value="ADENINE NUCLEOTIDE ALPHA HYDROLASES-LIKE SUPERFAMILY PROTEIN"/>
    <property type="match status" value="1"/>
</dbReference>
<dbReference type="PANTHER" id="PTHR31964:SF124">
    <property type="entry name" value="ADENINE NUCLEOTIDE ALPHA HYDROLASES-LIKE SUPERFAMILY PROTEIN"/>
    <property type="match status" value="1"/>
</dbReference>
<feature type="domain" description="UspA" evidence="1">
    <location>
        <begin position="2"/>
        <end position="158"/>
    </location>
</feature>
<dbReference type="Gene3D" id="3.40.50.620">
    <property type="entry name" value="HUPs"/>
    <property type="match status" value="1"/>
</dbReference>
<comment type="caution">
    <text evidence="2">The sequence shown here is derived from an EMBL/GenBank/DDBJ whole genome shotgun (WGS) entry which is preliminary data.</text>
</comment>
<gene>
    <name evidence="2" type="ORF">HRI_000782400</name>
</gene>
<dbReference type="Pfam" id="PF00582">
    <property type="entry name" value="Usp"/>
    <property type="match status" value="1"/>
</dbReference>
<dbReference type="CDD" id="cd23659">
    <property type="entry name" value="USP_At3g01520-like"/>
    <property type="match status" value="1"/>
</dbReference>
<keyword evidence="3" id="KW-1185">Reference proteome</keyword>
<reference evidence="2" key="1">
    <citation type="submission" date="2023-05" db="EMBL/GenBank/DDBJ databases">
        <title>Genome and transcriptome analyses reveal genes involved in the formation of fine ridges on petal epidermal cells in Hibiscus trionum.</title>
        <authorList>
            <person name="Koshimizu S."/>
            <person name="Masuda S."/>
            <person name="Ishii T."/>
            <person name="Shirasu K."/>
            <person name="Hoshino A."/>
            <person name="Arita M."/>
        </authorList>
    </citation>
    <scope>NUCLEOTIDE SEQUENCE</scope>
    <source>
        <strain evidence="2">Hamamatsu line</strain>
    </source>
</reference>
<evidence type="ECO:0000259" key="1">
    <source>
        <dbReference type="Pfam" id="PF00582"/>
    </source>
</evidence>
<dbReference type="InterPro" id="IPR006015">
    <property type="entry name" value="Universal_stress_UspA"/>
</dbReference>
<evidence type="ECO:0000313" key="3">
    <source>
        <dbReference type="Proteomes" id="UP001165190"/>
    </source>
</evidence>
<name>A0A9W7H5K9_HIBTR</name>
<accession>A0A9W7H5K9</accession>
<protein>
    <recommendedName>
        <fullName evidence="1">UspA domain-containing protein</fullName>
    </recommendedName>
</protein>
<sequence>MRVIVGIDESDESFYALQWAVSNLFNGLIGGEPNLVTLVHVHQPSKRYAVPPSAFPAGVGVTAAFPSTAAVDSERRSEEQISAAILSRALEMCSNKVKAETLIMEGDPKDMLCEVSEQMNVDLLIVGSRGLGRIKRAFLGSVSDYCAHHAKCPILIVKPPKEMATAKD</sequence>
<dbReference type="InterPro" id="IPR006016">
    <property type="entry name" value="UspA"/>
</dbReference>
<dbReference type="EMBL" id="BSYR01000010">
    <property type="protein sequence ID" value="GMI71131.1"/>
    <property type="molecule type" value="Genomic_DNA"/>
</dbReference>
<dbReference type="OrthoDB" id="843225at2759"/>